<protein>
    <submittedName>
        <fullName evidence="1">Uncharacterized protein</fullName>
    </submittedName>
</protein>
<dbReference type="Proteomes" id="UP000576550">
    <property type="component" value="Unassembled WGS sequence"/>
</dbReference>
<accession>A0A832QGL2</accession>
<dbReference type="EMBL" id="DUTP01000005">
    <property type="protein sequence ID" value="HHX99583.1"/>
    <property type="molecule type" value="Genomic_DNA"/>
</dbReference>
<sequence length="269" mass="31403">MDPKDIKDSAEPIFENFDIPYVIFRKGNYEHVEYDIEWYGGRKGLSPRLEEGLELSKDKYLDCLLEIEKIKERYFPEGNYGRDEWGENENGTYYLKSLMPHPGNGVWMYIYAHEGEPRHLNARMDRLDIHNVYHAWQALFFQECLVEYLKHVGINVPGIRSEIVETNIIKWEIGNSKKDVKTNILSYSFELPYLEESEPFLLAAFKRYHDIDAEVQDDHILVDGKVVLEKRQKEDGNIVWTGENLDGLDAIILFNTIALSNKSLGHSLK</sequence>
<name>A0A832QGL2_9BACT</name>
<organism evidence="1 2">
    <name type="scientific">Candidatus Dojkabacteria bacterium</name>
    <dbReference type="NCBI Taxonomy" id="2099670"/>
    <lineage>
        <taxon>Bacteria</taxon>
        <taxon>Candidatus Dojkabacteria</taxon>
    </lineage>
</organism>
<dbReference type="AlphaFoldDB" id="A0A832QGL2"/>
<gene>
    <name evidence="1" type="ORF">GX533_02835</name>
</gene>
<proteinExistence type="predicted"/>
<comment type="caution">
    <text evidence="1">The sequence shown here is derived from an EMBL/GenBank/DDBJ whole genome shotgun (WGS) entry which is preliminary data.</text>
</comment>
<evidence type="ECO:0000313" key="2">
    <source>
        <dbReference type="Proteomes" id="UP000576550"/>
    </source>
</evidence>
<evidence type="ECO:0000313" key="1">
    <source>
        <dbReference type="EMBL" id="HHX99583.1"/>
    </source>
</evidence>
<reference evidence="1 2" key="1">
    <citation type="journal article" date="2020" name="Biotechnol. Biofuels">
        <title>New insights from the biogas microbiome by comprehensive genome-resolved metagenomics of nearly 1600 species originating from multiple anaerobic digesters.</title>
        <authorList>
            <person name="Campanaro S."/>
            <person name="Treu L."/>
            <person name="Rodriguez-R L.M."/>
            <person name="Kovalovszki A."/>
            <person name="Ziels R.M."/>
            <person name="Maus I."/>
            <person name="Zhu X."/>
            <person name="Kougias P.G."/>
            <person name="Basile A."/>
            <person name="Luo G."/>
            <person name="Schluter A."/>
            <person name="Konstantinidis K.T."/>
            <person name="Angelidaki I."/>
        </authorList>
    </citation>
    <scope>NUCLEOTIDE SEQUENCE [LARGE SCALE GENOMIC DNA]</scope>
    <source>
        <strain evidence="1">AS05jafATM_89</strain>
    </source>
</reference>